<dbReference type="RefSeq" id="WP_345040725.1">
    <property type="nucleotide sequence ID" value="NZ_BAAAYL010000001.1"/>
</dbReference>
<evidence type="ECO:0000313" key="1">
    <source>
        <dbReference type="EMBL" id="GAA3376012.1"/>
    </source>
</evidence>
<accession>A0ABP6SG54</accession>
<reference evidence="2" key="1">
    <citation type="journal article" date="2019" name="Int. J. Syst. Evol. Microbiol.">
        <title>The Global Catalogue of Microorganisms (GCM) 10K type strain sequencing project: providing services to taxonomists for standard genome sequencing and annotation.</title>
        <authorList>
            <consortium name="The Broad Institute Genomics Platform"/>
            <consortium name="The Broad Institute Genome Sequencing Center for Infectious Disease"/>
            <person name="Wu L."/>
            <person name="Ma J."/>
        </authorList>
    </citation>
    <scope>NUCLEOTIDE SEQUENCE [LARGE SCALE GENOMIC DNA]</scope>
    <source>
        <strain evidence="2">JCM 9651</strain>
    </source>
</reference>
<organism evidence="1 2">
    <name type="scientific">Streptomyces sannanensis</name>
    <dbReference type="NCBI Taxonomy" id="285536"/>
    <lineage>
        <taxon>Bacteria</taxon>
        <taxon>Bacillati</taxon>
        <taxon>Actinomycetota</taxon>
        <taxon>Actinomycetes</taxon>
        <taxon>Kitasatosporales</taxon>
        <taxon>Streptomycetaceae</taxon>
        <taxon>Streptomyces</taxon>
    </lineage>
</organism>
<dbReference type="Pfam" id="PF19690">
    <property type="entry name" value="DUF6191"/>
    <property type="match status" value="1"/>
</dbReference>
<dbReference type="EMBL" id="BAAAYL010000001">
    <property type="protein sequence ID" value="GAA3376012.1"/>
    <property type="molecule type" value="Genomic_DNA"/>
</dbReference>
<sequence length="54" mass="6109">MPERAYAGASHRSAGGILFNLIHELPGRRHTEDERRRLELTRVDLGTDDPDRGP</sequence>
<keyword evidence="2" id="KW-1185">Reference proteome</keyword>
<proteinExistence type="predicted"/>
<dbReference type="Proteomes" id="UP001499990">
    <property type="component" value="Unassembled WGS sequence"/>
</dbReference>
<protein>
    <submittedName>
        <fullName evidence="1">Uncharacterized protein</fullName>
    </submittedName>
</protein>
<comment type="caution">
    <text evidence="1">The sequence shown here is derived from an EMBL/GenBank/DDBJ whole genome shotgun (WGS) entry which is preliminary data.</text>
</comment>
<dbReference type="InterPro" id="IPR045684">
    <property type="entry name" value="DUF6191"/>
</dbReference>
<name>A0ABP6SG54_9ACTN</name>
<gene>
    <name evidence="1" type="ORF">GCM10020367_46030</name>
</gene>
<evidence type="ECO:0000313" key="2">
    <source>
        <dbReference type="Proteomes" id="UP001499990"/>
    </source>
</evidence>